<evidence type="ECO:0000256" key="5">
    <source>
        <dbReference type="ARBA" id="ARBA00023136"/>
    </source>
</evidence>
<dbReference type="EMBL" id="BMNY01000001">
    <property type="protein sequence ID" value="GGM65904.1"/>
    <property type="molecule type" value="Genomic_DNA"/>
</dbReference>
<reference evidence="8" key="2">
    <citation type="submission" date="2022-09" db="EMBL/GenBank/DDBJ databases">
        <authorList>
            <person name="Sun Q."/>
            <person name="Ohkuma M."/>
        </authorList>
    </citation>
    <scope>NUCLEOTIDE SEQUENCE</scope>
    <source>
        <strain evidence="8">JCM 13583</strain>
    </source>
</reference>
<dbReference type="GO" id="GO:0015990">
    <property type="term" value="P:electron transport coupled proton transport"/>
    <property type="evidence" value="ECO:0007669"/>
    <property type="project" value="TreeGrafter"/>
</dbReference>
<protein>
    <submittedName>
        <fullName evidence="8">Dehydrogenase</fullName>
    </submittedName>
</protein>
<dbReference type="GO" id="GO:0016020">
    <property type="term" value="C:membrane"/>
    <property type="evidence" value="ECO:0007669"/>
    <property type="project" value="UniProtKB-SubCell"/>
</dbReference>
<evidence type="ECO:0000259" key="7">
    <source>
        <dbReference type="Pfam" id="PF00361"/>
    </source>
</evidence>
<feature type="transmembrane region" description="Helical" evidence="6">
    <location>
        <begin position="246"/>
        <end position="268"/>
    </location>
</feature>
<evidence type="ECO:0000256" key="3">
    <source>
        <dbReference type="ARBA" id="ARBA00022692"/>
    </source>
</evidence>
<gene>
    <name evidence="8" type="ORF">GCM10007108_00250</name>
</gene>
<feature type="transmembrane region" description="Helical" evidence="6">
    <location>
        <begin position="380"/>
        <end position="402"/>
    </location>
</feature>
<dbReference type="PANTHER" id="PTHR43507">
    <property type="entry name" value="NADH-UBIQUINONE OXIDOREDUCTASE CHAIN 4"/>
    <property type="match status" value="1"/>
</dbReference>
<dbReference type="Proteomes" id="UP000632195">
    <property type="component" value="Unassembled WGS sequence"/>
</dbReference>
<evidence type="ECO:0000313" key="8">
    <source>
        <dbReference type="EMBL" id="GGM65904.1"/>
    </source>
</evidence>
<feature type="transmembrane region" description="Helical" evidence="6">
    <location>
        <begin position="29"/>
        <end position="49"/>
    </location>
</feature>
<keyword evidence="9" id="KW-1185">Reference proteome</keyword>
<keyword evidence="5 6" id="KW-0472">Membrane</keyword>
<feature type="transmembrane region" description="Helical" evidence="6">
    <location>
        <begin position="305"/>
        <end position="325"/>
    </location>
</feature>
<evidence type="ECO:0000256" key="2">
    <source>
        <dbReference type="ARBA" id="ARBA00009025"/>
    </source>
</evidence>
<evidence type="ECO:0000313" key="9">
    <source>
        <dbReference type="Proteomes" id="UP000632195"/>
    </source>
</evidence>
<dbReference type="Pfam" id="PF00361">
    <property type="entry name" value="Proton_antipo_M"/>
    <property type="match status" value="1"/>
</dbReference>
<name>A0AA37BPM9_9ARCH</name>
<keyword evidence="3 6" id="KW-0812">Transmembrane</keyword>
<organism evidence="8 9">
    <name type="scientific">Thermogymnomonas acidicola</name>
    <dbReference type="NCBI Taxonomy" id="399579"/>
    <lineage>
        <taxon>Archaea</taxon>
        <taxon>Methanobacteriati</taxon>
        <taxon>Thermoplasmatota</taxon>
        <taxon>Thermoplasmata</taxon>
        <taxon>Thermoplasmatales</taxon>
        <taxon>Thermogymnomonas</taxon>
    </lineage>
</organism>
<accession>A0AA37BPM9</accession>
<comment type="caution">
    <text evidence="8">The sequence shown here is derived from an EMBL/GenBank/DDBJ whole genome shotgun (WGS) entry which is preliminary data.</text>
</comment>
<sequence length="520" mass="57241">MLMFAILILSLLLALVAYFVPRGIRAYAMGSSALVLLLILVYSVLRFAHHYTGGQLSVTTFALAPSIGIYFTIGVNGFTDALLILSAIIIFFSVLITDPRKFDRTMYALILTTEVGLIGLLISRNFLFFYIFWEVVLVPVFFIILRYGGQRHDSISLKFFVYTHIGSIFMLLSILTLYNFYFIYKGVYTFQMSLLLNPTFISTHVPPFWRGFMLFGFLLSFLVKLPSFPLHSWLPDAYETAPYPGTVILAGALSLMGGFGLFGILLPIAQVFPAPLLGFLIFLGIVSLVYFSLVAMMQRNLKRMMAYASAGAMGFVTISFAAGILENGYDMNLELAGGMFQIVAHGLIMAAVFTSLYYISEFTGHERIPSLGGLYREAPLASSMLLAALMASLGLPGFAGFIGEFSIVVASFQVISWAIMLVIFAMIVTASYHVWAAQRALYGPYNENLGQIRDLGKGEFAITLSIMVVVFILGVYPNLIFPLFTHYVGSLSLAFMPLVQHTSGLGLKAASLILGRPGSI</sequence>
<feature type="domain" description="NADH:quinone oxidoreductase/Mrp antiporter transmembrane" evidence="7">
    <location>
        <begin position="123"/>
        <end position="426"/>
    </location>
</feature>
<dbReference type="PANTHER" id="PTHR43507:SF1">
    <property type="entry name" value="NADH-UBIQUINONE OXIDOREDUCTASE CHAIN 4"/>
    <property type="match status" value="1"/>
</dbReference>
<dbReference type="InterPro" id="IPR010227">
    <property type="entry name" value="NADH_Q_OxRdtase_chainM/4"/>
</dbReference>
<evidence type="ECO:0000256" key="6">
    <source>
        <dbReference type="SAM" id="Phobius"/>
    </source>
</evidence>
<keyword evidence="4 6" id="KW-1133">Transmembrane helix</keyword>
<proteinExistence type="inferred from homology"/>
<comment type="subcellular location">
    <subcellularLocation>
        <location evidence="1">Membrane</location>
        <topology evidence="1">Multi-pass membrane protein</topology>
    </subcellularLocation>
</comment>
<feature type="transmembrane region" description="Helical" evidence="6">
    <location>
        <begin position="208"/>
        <end position="225"/>
    </location>
</feature>
<dbReference type="InterPro" id="IPR003918">
    <property type="entry name" value="NADH_UbQ_OxRdtase"/>
</dbReference>
<dbReference type="NCBIfam" id="TIGR01972">
    <property type="entry name" value="NDH_I_M"/>
    <property type="match status" value="1"/>
</dbReference>
<feature type="transmembrane region" description="Helical" evidence="6">
    <location>
        <begin position="105"/>
        <end position="122"/>
    </location>
</feature>
<feature type="transmembrane region" description="Helical" evidence="6">
    <location>
        <begin position="81"/>
        <end position="98"/>
    </location>
</feature>
<feature type="transmembrane region" description="Helical" evidence="6">
    <location>
        <begin position="337"/>
        <end position="359"/>
    </location>
</feature>
<reference evidence="8" key="1">
    <citation type="journal article" date="2014" name="Int. J. Syst. Evol. Microbiol.">
        <title>Complete genome sequence of Corynebacterium casei LMG S-19264T (=DSM 44701T), isolated from a smear-ripened cheese.</title>
        <authorList>
            <consortium name="US DOE Joint Genome Institute (JGI-PGF)"/>
            <person name="Walter F."/>
            <person name="Albersmeier A."/>
            <person name="Kalinowski J."/>
            <person name="Ruckert C."/>
        </authorList>
    </citation>
    <scope>NUCLEOTIDE SEQUENCE</scope>
    <source>
        <strain evidence="8">JCM 13583</strain>
    </source>
</reference>
<dbReference type="GO" id="GO:0042773">
    <property type="term" value="P:ATP synthesis coupled electron transport"/>
    <property type="evidence" value="ECO:0007669"/>
    <property type="project" value="InterPro"/>
</dbReference>
<evidence type="ECO:0000256" key="4">
    <source>
        <dbReference type="ARBA" id="ARBA00022989"/>
    </source>
</evidence>
<dbReference type="InterPro" id="IPR001750">
    <property type="entry name" value="ND/Mrp_TM"/>
</dbReference>
<dbReference type="GO" id="GO:0003954">
    <property type="term" value="F:NADH dehydrogenase activity"/>
    <property type="evidence" value="ECO:0007669"/>
    <property type="project" value="TreeGrafter"/>
</dbReference>
<dbReference type="RefSeq" id="WP_229657387.1">
    <property type="nucleotide sequence ID" value="NZ_BMNY01000001.1"/>
</dbReference>
<dbReference type="PRINTS" id="PR01437">
    <property type="entry name" value="NUOXDRDTASE4"/>
</dbReference>
<dbReference type="GO" id="GO:0048039">
    <property type="term" value="F:ubiquinone binding"/>
    <property type="evidence" value="ECO:0007669"/>
    <property type="project" value="TreeGrafter"/>
</dbReference>
<feature type="transmembrane region" description="Helical" evidence="6">
    <location>
        <begin position="128"/>
        <end position="147"/>
    </location>
</feature>
<feature type="transmembrane region" description="Helical" evidence="6">
    <location>
        <begin position="159"/>
        <end position="184"/>
    </location>
</feature>
<feature type="transmembrane region" description="Helical" evidence="6">
    <location>
        <begin position="455"/>
        <end position="473"/>
    </location>
</feature>
<feature type="transmembrane region" description="Helical" evidence="6">
    <location>
        <begin position="274"/>
        <end position="293"/>
    </location>
</feature>
<feature type="transmembrane region" description="Helical" evidence="6">
    <location>
        <begin position="414"/>
        <end position="435"/>
    </location>
</feature>
<dbReference type="GO" id="GO:0008137">
    <property type="term" value="F:NADH dehydrogenase (ubiquinone) activity"/>
    <property type="evidence" value="ECO:0007669"/>
    <property type="project" value="InterPro"/>
</dbReference>
<dbReference type="AlphaFoldDB" id="A0AA37BPM9"/>
<evidence type="ECO:0000256" key="1">
    <source>
        <dbReference type="ARBA" id="ARBA00004141"/>
    </source>
</evidence>
<comment type="similarity">
    <text evidence="2">Belongs to the complex I subunit 4 family.</text>
</comment>